<name>A0A6V8N088_9BACT</name>
<reference evidence="2" key="1">
    <citation type="submission" date="2020-06" db="EMBL/GenBank/DDBJ databases">
        <title>Draft genomic sequecing of Geomonas sp. Red736.</title>
        <authorList>
            <person name="Itoh H."/>
            <person name="Xu Z.X."/>
            <person name="Ushijima N."/>
            <person name="Masuda Y."/>
            <person name="Shiratori Y."/>
            <person name="Senoo K."/>
        </authorList>
    </citation>
    <scope>NUCLEOTIDE SEQUENCE [LARGE SCALE GENOMIC DNA]</scope>
    <source>
        <strain evidence="2">Red736</strain>
    </source>
</reference>
<gene>
    <name evidence="1" type="ORF">GMPD_37400</name>
</gene>
<dbReference type="Proteomes" id="UP000568888">
    <property type="component" value="Unassembled WGS sequence"/>
</dbReference>
<sequence>MAPEKGAAVKVKTIGHGENLRTSERTVNQKDSKDFGLNQKLVLVFSDFLRFSPWLTVYSLSVFWSSYEISGCHRA</sequence>
<protein>
    <submittedName>
        <fullName evidence="1">Uncharacterized protein</fullName>
    </submittedName>
</protein>
<comment type="caution">
    <text evidence="1">The sequence shown here is derived from an EMBL/GenBank/DDBJ whole genome shotgun (WGS) entry which is preliminary data.</text>
</comment>
<evidence type="ECO:0000313" key="1">
    <source>
        <dbReference type="EMBL" id="GFO65821.1"/>
    </source>
</evidence>
<evidence type="ECO:0000313" key="2">
    <source>
        <dbReference type="Proteomes" id="UP000568888"/>
    </source>
</evidence>
<organism evidence="1 2">
    <name type="scientific">Geomonas paludis</name>
    <dbReference type="NCBI Taxonomy" id="2740185"/>
    <lineage>
        <taxon>Bacteria</taxon>
        <taxon>Pseudomonadati</taxon>
        <taxon>Thermodesulfobacteriota</taxon>
        <taxon>Desulfuromonadia</taxon>
        <taxon>Geobacterales</taxon>
        <taxon>Geobacteraceae</taxon>
        <taxon>Geomonas</taxon>
    </lineage>
</organism>
<accession>A0A6V8N088</accession>
<proteinExistence type="predicted"/>
<dbReference type="AlphaFoldDB" id="A0A6V8N088"/>
<dbReference type="EMBL" id="BLXY01000013">
    <property type="protein sequence ID" value="GFO65821.1"/>
    <property type="molecule type" value="Genomic_DNA"/>
</dbReference>